<dbReference type="Proteomes" id="UP000318017">
    <property type="component" value="Chromosome"/>
</dbReference>
<dbReference type="GO" id="GO:0008270">
    <property type="term" value="F:zinc ion binding"/>
    <property type="evidence" value="ECO:0007669"/>
    <property type="project" value="InterPro"/>
</dbReference>
<comment type="catalytic activity">
    <reaction evidence="7">
        <text>tRNA(Glu) + L-glutamate + ATP = L-glutamyl-tRNA(Glu) + AMP + diphosphate</text>
        <dbReference type="Rhea" id="RHEA:23540"/>
        <dbReference type="Rhea" id="RHEA-COMP:9663"/>
        <dbReference type="Rhea" id="RHEA-COMP:9680"/>
        <dbReference type="ChEBI" id="CHEBI:29985"/>
        <dbReference type="ChEBI" id="CHEBI:30616"/>
        <dbReference type="ChEBI" id="CHEBI:33019"/>
        <dbReference type="ChEBI" id="CHEBI:78442"/>
        <dbReference type="ChEBI" id="CHEBI:78520"/>
        <dbReference type="ChEBI" id="CHEBI:456215"/>
        <dbReference type="EC" id="6.1.1.17"/>
    </reaction>
</comment>
<keyword evidence="5 7" id="KW-0648">Protein biosynthesis</keyword>
<keyword evidence="2 7" id="KW-0436">Ligase</keyword>
<dbReference type="InterPro" id="IPR045462">
    <property type="entry name" value="aa-tRNA-synth_I_cd-bd"/>
</dbReference>
<dbReference type="AlphaFoldDB" id="A0A518GFW8"/>
<evidence type="ECO:0000256" key="3">
    <source>
        <dbReference type="ARBA" id="ARBA00022741"/>
    </source>
</evidence>
<dbReference type="GO" id="GO:0000049">
    <property type="term" value="F:tRNA binding"/>
    <property type="evidence" value="ECO:0007669"/>
    <property type="project" value="InterPro"/>
</dbReference>
<dbReference type="SUPFAM" id="SSF48163">
    <property type="entry name" value="An anticodon-binding domain of class I aminoacyl-tRNA synthetases"/>
    <property type="match status" value="1"/>
</dbReference>
<comment type="subcellular location">
    <subcellularLocation>
        <location evidence="7">Cytoplasm</location>
    </subcellularLocation>
</comment>
<dbReference type="EC" id="6.1.1.17" evidence="7"/>
<dbReference type="GO" id="GO:0005829">
    <property type="term" value="C:cytosol"/>
    <property type="evidence" value="ECO:0007669"/>
    <property type="project" value="TreeGrafter"/>
</dbReference>
<evidence type="ECO:0000313" key="11">
    <source>
        <dbReference type="Proteomes" id="UP000318017"/>
    </source>
</evidence>
<dbReference type="PROSITE" id="PS00178">
    <property type="entry name" value="AA_TRNA_LIGASE_I"/>
    <property type="match status" value="1"/>
</dbReference>
<dbReference type="InterPro" id="IPR020058">
    <property type="entry name" value="Glu/Gln-tRNA-synth_Ib_cat-dom"/>
</dbReference>
<dbReference type="GO" id="GO:0004818">
    <property type="term" value="F:glutamate-tRNA ligase activity"/>
    <property type="evidence" value="ECO:0007669"/>
    <property type="project" value="UniProtKB-UniRule"/>
</dbReference>
<name>A0A518GFW8_9BACT</name>
<evidence type="ECO:0000313" key="10">
    <source>
        <dbReference type="EMBL" id="QDV27438.1"/>
    </source>
</evidence>
<feature type="short sequence motif" description="'HIGH' region" evidence="7">
    <location>
        <begin position="9"/>
        <end position="19"/>
    </location>
</feature>
<feature type="domain" description="Glutamyl/glutaminyl-tRNA synthetase class Ib catalytic" evidence="8">
    <location>
        <begin position="3"/>
        <end position="273"/>
    </location>
</feature>
<comment type="similarity">
    <text evidence="1 7">Belongs to the class-I aminoacyl-tRNA synthetase family. Glutamate--tRNA ligase type 1 subfamily.</text>
</comment>
<dbReference type="Pfam" id="PF19269">
    <property type="entry name" value="Anticodon_2"/>
    <property type="match status" value="1"/>
</dbReference>
<evidence type="ECO:0000256" key="6">
    <source>
        <dbReference type="ARBA" id="ARBA00023146"/>
    </source>
</evidence>
<dbReference type="InterPro" id="IPR008925">
    <property type="entry name" value="aa_tRNA-synth_I_cd-bd_sf"/>
</dbReference>
<dbReference type="RefSeq" id="WP_145084837.1">
    <property type="nucleotide sequence ID" value="NZ_CP036298.1"/>
</dbReference>
<dbReference type="InterPro" id="IPR014729">
    <property type="entry name" value="Rossmann-like_a/b/a_fold"/>
</dbReference>
<dbReference type="InterPro" id="IPR020751">
    <property type="entry name" value="aa-tRNA-synth_I_codon-bd_sub2"/>
</dbReference>
<evidence type="ECO:0000256" key="4">
    <source>
        <dbReference type="ARBA" id="ARBA00022840"/>
    </source>
</evidence>
<dbReference type="InterPro" id="IPR004527">
    <property type="entry name" value="Glu-tRNA-ligase_bac/mito"/>
</dbReference>
<dbReference type="GO" id="GO:0006424">
    <property type="term" value="P:glutamyl-tRNA aminoacylation"/>
    <property type="evidence" value="ECO:0007669"/>
    <property type="project" value="UniProtKB-UniRule"/>
</dbReference>
<dbReference type="PANTHER" id="PTHR43311">
    <property type="entry name" value="GLUTAMATE--TRNA LIGASE"/>
    <property type="match status" value="1"/>
</dbReference>
<keyword evidence="6 7" id="KW-0030">Aminoacyl-tRNA synthetase</keyword>
<evidence type="ECO:0000259" key="8">
    <source>
        <dbReference type="Pfam" id="PF00749"/>
    </source>
</evidence>
<keyword evidence="7" id="KW-0963">Cytoplasm</keyword>
<evidence type="ECO:0000259" key="9">
    <source>
        <dbReference type="Pfam" id="PF19269"/>
    </source>
</evidence>
<dbReference type="GO" id="GO:0005524">
    <property type="term" value="F:ATP binding"/>
    <property type="evidence" value="ECO:0007669"/>
    <property type="project" value="UniProtKB-UniRule"/>
</dbReference>
<dbReference type="PANTHER" id="PTHR43311:SF2">
    <property type="entry name" value="GLUTAMATE--TRNA LIGASE, MITOCHONDRIAL-RELATED"/>
    <property type="match status" value="1"/>
</dbReference>
<accession>A0A518GFW8</accession>
<evidence type="ECO:0000256" key="2">
    <source>
        <dbReference type="ARBA" id="ARBA00022598"/>
    </source>
</evidence>
<dbReference type="NCBIfam" id="TIGR00464">
    <property type="entry name" value="gltX_bact"/>
    <property type="match status" value="1"/>
</dbReference>
<dbReference type="InterPro" id="IPR000924">
    <property type="entry name" value="Glu/Gln-tRNA-synth"/>
</dbReference>
<dbReference type="InterPro" id="IPR001412">
    <property type="entry name" value="aa-tRNA-synth_I_CS"/>
</dbReference>
<keyword evidence="3 7" id="KW-0547">Nucleotide-binding</keyword>
<dbReference type="KEGG" id="ahel:Q31a_58270"/>
<dbReference type="InterPro" id="IPR049940">
    <property type="entry name" value="GluQ/Sye"/>
</dbReference>
<reference evidence="10 11" key="1">
    <citation type="submission" date="2019-02" db="EMBL/GenBank/DDBJ databases">
        <title>Deep-cultivation of Planctomycetes and their phenomic and genomic characterization uncovers novel biology.</title>
        <authorList>
            <person name="Wiegand S."/>
            <person name="Jogler M."/>
            <person name="Boedeker C."/>
            <person name="Pinto D."/>
            <person name="Vollmers J."/>
            <person name="Rivas-Marin E."/>
            <person name="Kohn T."/>
            <person name="Peeters S.H."/>
            <person name="Heuer A."/>
            <person name="Rast P."/>
            <person name="Oberbeckmann S."/>
            <person name="Bunk B."/>
            <person name="Jeske O."/>
            <person name="Meyerdierks A."/>
            <person name="Storesund J.E."/>
            <person name="Kallscheuer N."/>
            <person name="Luecker S."/>
            <person name="Lage O.M."/>
            <person name="Pohl T."/>
            <person name="Merkel B.J."/>
            <person name="Hornburger P."/>
            <person name="Mueller R.-W."/>
            <person name="Bruemmer F."/>
            <person name="Labrenz M."/>
            <person name="Spormann A.M."/>
            <person name="Op den Camp H."/>
            <person name="Overmann J."/>
            <person name="Amann R."/>
            <person name="Jetten M.S.M."/>
            <person name="Mascher T."/>
            <person name="Medema M.H."/>
            <person name="Devos D.P."/>
            <person name="Kaster A.-K."/>
            <person name="Ovreas L."/>
            <person name="Rohde M."/>
            <person name="Galperin M.Y."/>
            <person name="Jogler C."/>
        </authorList>
    </citation>
    <scope>NUCLEOTIDE SEQUENCE [LARGE SCALE GENOMIC DNA]</scope>
    <source>
        <strain evidence="10 11">Q31a</strain>
    </source>
</reference>
<dbReference type="OrthoDB" id="9807503at2"/>
<proteinExistence type="inferred from homology"/>
<comment type="function">
    <text evidence="7">Catalyzes the attachment of glutamate to tRNA(Glu) in a two-step reaction: glutamate is first activated by ATP to form Glu-AMP and then transferred to the acceptor end of tRNA(Glu).</text>
</comment>
<dbReference type="EMBL" id="CP036298">
    <property type="protein sequence ID" value="QDV27438.1"/>
    <property type="molecule type" value="Genomic_DNA"/>
</dbReference>
<evidence type="ECO:0000256" key="7">
    <source>
        <dbReference type="HAMAP-Rule" id="MF_00022"/>
    </source>
</evidence>
<dbReference type="Gene3D" id="1.10.10.350">
    <property type="match status" value="1"/>
</dbReference>
<dbReference type="PRINTS" id="PR00987">
    <property type="entry name" value="TRNASYNTHGLU"/>
</dbReference>
<keyword evidence="4 7" id="KW-0067">ATP-binding</keyword>
<feature type="short sequence motif" description="'KMSKS' region" evidence="7">
    <location>
        <begin position="256"/>
        <end position="260"/>
    </location>
</feature>
<keyword evidence="11" id="KW-1185">Reference proteome</keyword>
<protein>
    <recommendedName>
        <fullName evidence="7">Glutamate--tRNA ligase</fullName>
        <ecNumber evidence="7">6.1.1.17</ecNumber>
    </recommendedName>
    <alternativeName>
        <fullName evidence="7">Glutamyl-tRNA synthetase</fullName>
        <shortName evidence="7">GluRS</shortName>
    </alternativeName>
</protein>
<dbReference type="Pfam" id="PF00749">
    <property type="entry name" value="tRNA-synt_1c"/>
    <property type="match status" value="1"/>
</dbReference>
<dbReference type="CDD" id="cd00808">
    <property type="entry name" value="GluRS_core"/>
    <property type="match status" value="1"/>
</dbReference>
<feature type="domain" description="Aminoacyl-tRNA synthetase class I anticodon-binding" evidence="9">
    <location>
        <begin position="373"/>
        <end position="522"/>
    </location>
</feature>
<comment type="subunit">
    <text evidence="7">Monomer.</text>
</comment>
<dbReference type="HAMAP" id="MF_00022">
    <property type="entry name" value="Glu_tRNA_synth_type1"/>
    <property type="match status" value="1"/>
</dbReference>
<evidence type="ECO:0000256" key="1">
    <source>
        <dbReference type="ARBA" id="ARBA00007894"/>
    </source>
</evidence>
<dbReference type="SUPFAM" id="SSF52374">
    <property type="entry name" value="Nucleotidylyl transferase"/>
    <property type="match status" value="1"/>
</dbReference>
<feature type="binding site" evidence="7">
    <location>
        <position position="259"/>
    </location>
    <ligand>
        <name>ATP</name>
        <dbReference type="ChEBI" id="CHEBI:30616"/>
    </ligand>
</feature>
<dbReference type="Gene3D" id="3.40.50.620">
    <property type="entry name" value="HUPs"/>
    <property type="match status" value="1"/>
</dbReference>
<sequence>MTIRTRFAPSPTGYLHIGGVRTALFNWILARQAGGQFILRIDDTDSQRNVSEALQPILDGFQWLGMDWDEGPTADGTDSIGPYGPYFQSQRMDLHQAAAQKLLEAGFAYRDYAYPEELQTQRDAAEKSGKTFVYDRAWMAESDAQAAAYEAEGRKAVVRLKMPREGKCSFHDEVRGQVEFNWADEQDHVVQRADGTCLYHLASVVDDYAMKITHVVRAVEHLSNTPRQIFIAQSLGYELPVYAHLPFVAEPGGTAKLSKRKLEKYLKQKDFAKLSELGNQIATRTGLQANLETFNPVIVDFYRSIGFLPDSLLNYLLLLGWSLDDSTEDFSRAQMLEHFSLGRVTKAPASFDPQKLNAFQARWMHKLPIADRAAMCQPYLVAAGLVPSEAHDAPSPRVIQVVAAADDRIKVAGDILDFEGFFTADDSLKYDESAFEKRLRNDAPAQELLQKFRGVLANLESFDAAHTEAALKQFVESEGIKFNQIIHALRLSTTGTPVGFGMFESLEILGQASVLARIDRALTLAGQ</sequence>
<dbReference type="InterPro" id="IPR033910">
    <property type="entry name" value="GluRS_core"/>
</dbReference>
<organism evidence="10 11">
    <name type="scientific">Aureliella helgolandensis</name>
    <dbReference type="NCBI Taxonomy" id="2527968"/>
    <lineage>
        <taxon>Bacteria</taxon>
        <taxon>Pseudomonadati</taxon>
        <taxon>Planctomycetota</taxon>
        <taxon>Planctomycetia</taxon>
        <taxon>Pirellulales</taxon>
        <taxon>Pirellulaceae</taxon>
        <taxon>Aureliella</taxon>
    </lineage>
</organism>
<comment type="caution">
    <text evidence="7">Lacks conserved residue(s) required for the propagation of feature annotation.</text>
</comment>
<evidence type="ECO:0000256" key="5">
    <source>
        <dbReference type="ARBA" id="ARBA00022917"/>
    </source>
</evidence>
<gene>
    <name evidence="10" type="primary">gltX_2</name>
    <name evidence="7" type="synonym">gltX</name>
    <name evidence="10" type="ORF">Q31a_58270</name>
</gene>